<evidence type="ECO:0000256" key="4">
    <source>
        <dbReference type="ARBA" id="ARBA00022842"/>
    </source>
</evidence>
<dbReference type="EMBL" id="JYIJ01000016">
    <property type="protein sequence ID" value="KWX03968.1"/>
    <property type="molecule type" value="Genomic_DNA"/>
</dbReference>
<reference evidence="8 10" key="1">
    <citation type="submission" date="2015-02" db="EMBL/GenBank/DDBJ databases">
        <title>Physiological reanalysis, assessment of diazotrophy, and genome sequences of multiple isolates of Streptomyces thermoautotrophicus.</title>
        <authorList>
            <person name="MacKellar D.C."/>
            <person name="Lieber L."/>
            <person name="Norman J."/>
            <person name="Bolger A."/>
            <person name="Tobin C."/>
            <person name="Murray J.W."/>
            <person name="Prell J."/>
        </authorList>
    </citation>
    <scope>NUCLEOTIDE SEQUENCE [LARGE SCALE GENOMIC DNA]</scope>
    <source>
        <strain evidence="8 10">UBT1</strain>
    </source>
</reference>
<protein>
    <recommendedName>
        <fullName evidence="6">Nudix hydrolase domain-containing protein</fullName>
    </recommendedName>
</protein>
<keyword evidence="4" id="KW-0460">Magnesium</keyword>
<dbReference type="PANTHER" id="PTHR43046">
    <property type="entry name" value="GDP-MANNOSE MANNOSYL HYDROLASE"/>
    <property type="match status" value="1"/>
</dbReference>
<evidence type="ECO:0000259" key="6">
    <source>
        <dbReference type="PROSITE" id="PS51462"/>
    </source>
</evidence>
<proteinExistence type="inferred from homology"/>
<comment type="cofactor">
    <cofactor evidence="1">
        <name>Mg(2+)</name>
        <dbReference type="ChEBI" id="CHEBI:18420"/>
    </cofactor>
</comment>
<evidence type="ECO:0000256" key="2">
    <source>
        <dbReference type="ARBA" id="ARBA00005582"/>
    </source>
</evidence>
<dbReference type="GO" id="GO:0016787">
    <property type="term" value="F:hydrolase activity"/>
    <property type="evidence" value="ECO:0007669"/>
    <property type="project" value="UniProtKB-KW"/>
</dbReference>
<organism evidence="8 9">
    <name type="scientific">Carbonactinospora thermoautotrophica</name>
    <dbReference type="NCBI Taxonomy" id="1469144"/>
    <lineage>
        <taxon>Bacteria</taxon>
        <taxon>Bacillati</taxon>
        <taxon>Actinomycetota</taxon>
        <taxon>Actinomycetes</taxon>
        <taxon>Kitasatosporales</taxon>
        <taxon>Carbonactinosporaceae</taxon>
        <taxon>Carbonactinospora</taxon>
    </lineage>
</organism>
<dbReference type="Pfam" id="PF00293">
    <property type="entry name" value="NUDIX"/>
    <property type="match status" value="1"/>
</dbReference>
<evidence type="ECO:0000313" key="7">
    <source>
        <dbReference type="EMBL" id="KWX03968.1"/>
    </source>
</evidence>
<dbReference type="InterPro" id="IPR015797">
    <property type="entry name" value="NUDIX_hydrolase-like_dom_sf"/>
</dbReference>
<dbReference type="EMBL" id="JYIK01000766">
    <property type="protein sequence ID" value="KWX09621.1"/>
    <property type="molecule type" value="Genomic_DNA"/>
</dbReference>
<evidence type="ECO:0000313" key="8">
    <source>
        <dbReference type="EMBL" id="KWX09621.1"/>
    </source>
</evidence>
<dbReference type="RefSeq" id="WP_067069556.1">
    <property type="nucleotide sequence ID" value="NZ_JYIJ01000016.1"/>
</dbReference>
<evidence type="ECO:0000256" key="5">
    <source>
        <dbReference type="RuleBase" id="RU003476"/>
    </source>
</evidence>
<dbReference type="PRINTS" id="PR00502">
    <property type="entry name" value="NUDIXFAMILY"/>
</dbReference>
<evidence type="ECO:0000313" key="9">
    <source>
        <dbReference type="Proteomes" id="UP000070598"/>
    </source>
</evidence>
<dbReference type="Gene3D" id="3.90.79.10">
    <property type="entry name" value="Nucleoside Triphosphate Pyrophosphohydrolase"/>
    <property type="match status" value="1"/>
</dbReference>
<dbReference type="InterPro" id="IPR020084">
    <property type="entry name" value="NUDIX_hydrolase_CS"/>
</dbReference>
<evidence type="ECO:0000256" key="1">
    <source>
        <dbReference type="ARBA" id="ARBA00001946"/>
    </source>
</evidence>
<reference evidence="9" key="2">
    <citation type="submission" date="2015-02" db="EMBL/GenBank/DDBJ databases">
        <title>Physiological reanalysis, assessment of diazotrophy, and genome sequences of multiple isolates of Streptomyces thermoautotrophicus.</title>
        <authorList>
            <person name="MacKellar D.C."/>
            <person name="Lieber L."/>
            <person name="Norman J."/>
            <person name="Bolger A."/>
            <person name="Tobin C."/>
            <person name="Murray J.W."/>
            <person name="Friesen M."/>
            <person name="Prell J."/>
        </authorList>
    </citation>
    <scope>NUCLEOTIDE SEQUENCE [LARGE SCALE GENOMIC DNA]</scope>
    <source>
        <strain evidence="9">UBT1</strain>
    </source>
</reference>
<dbReference type="Proteomes" id="UP000070598">
    <property type="component" value="Unassembled WGS sequence"/>
</dbReference>
<evidence type="ECO:0000256" key="3">
    <source>
        <dbReference type="ARBA" id="ARBA00022801"/>
    </source>
</evidence>
<feature type="domain" description="Nudix hydrolase" evidence="6">
    <location>
        <begin position="4"/>
        <end position="145"/>
    </location>
</feature>
<keyword evidence="3 5" id="KW-0378">Hydrolase</keyword>
<sequence length="165" mass="19083">MDRIARPSVRVVLLDPADRVLLFRTWDPGDRGAGTWWITPGGGLDDGETREAAARRELAEETGITDAEFGPVIWTRHCWFTFDGRRYFADETYHLARTRTTRVDTSGFTEYERVCMGQHRWWTVEELRRTDETVFPEGLADLVAELLRDGPPARPRWLGESRSDR</sequence>
<dbReference type="AlphaFoldDB" id="A0A132NHL3"/>
<dbReference type="CDD" id="cd04685">
    <property type="entry name" value="NUDIX_Hydrolase"/>
    <property type="match status" value="1"/>
</dbReference>
<dbReference type="Proteomes" id="UP000070659">
    <property type="component" value="Unassembled WGS sequence"/>
</dbReference>
<gene>
    <name evidence="7" type="ORF">TH66_08325</name>
    <name evidence="8" type="ORF">TR74_08490</name>
</gene>
<dbReference type="PROSITE" id="PS00893">
    <property type="entry name" value="NUDIX_BOX"/>
    <property type="match status" value="1"/>
</dbReference>
<dbReference type="PROSITE" id="PS51462">
    <property type="entry name" value="NUDIX"/>
    <property type="match status" value="1"/>
</dbReference>
<dbReference type="PATRIC" id="fig|1469144.8.peg.3310"/>
<evidence type="ECO:0000313" key="10">
    <source>
        <dbReference type="Proteomes" id="UP000070659"/>
    </source>
</evidence>
<accession>A0A132NHL3</accession>
<name>A0A132NHL3_9ACTN</name>
<comment type="similarity">
    <text evidence="2 5">Belongs to the Nudix hydrolase family.</text>
</comment>
<dbReference type="PANTHER" id="PTHR43046:SF12">
    <property type="entry name" value="GDP-MANNOSE MANNOSYL HYDROLASE"/>
    <property type="match status" value="1"/>
</dbReference>
<dbReference type="InterPro" id="IPR000086">
    <property type="entry name" value="NUDIX_hydrolase_dom"/>
</dbReference>
<comment type="caution">
    <text evidence="8">The sequence shown here is derived from an EMBL/GenBank/DDBJ whole genome shotgun (WGS) entry which is preliminary data.</text>
</comment>
<dbReference type="InterPro" id="IPR020476">
    <property type="entry name" value="Nudix_hydrolase"/>
</dbReference>
<dbReference type="SUPFAM" id="SSF55811">
    <property type="entry name" value="Nudix"/>
    <property type="match status" value="1"/>
</dbReference>